<dbReference type="SUPFAM" id="SSF53850">
    <property type="entry name" value="Periplasmic binding protein-like II"/>
    <property type="match status" value="1"/>
</dbReference>
<evidence type="ECO:0000256" key="1">
    <source>
        <dbReference type="ARBA" id="ARBA00006987"/>
    </source>
</evidence>
<keyword evidence="3" id="KW-0732">Signal</keyword>
<dbReference type="Pfam" id="PF03401">
    <property type="entry name" value="TctC"/>
    <property type="match status" value="1"/>
</dbReference>
<evidence type="ECO:0000313" key="4">
    <source>
        <dbReference type="EMBL" id="SNS96450.1"/>
    </source>
</evidence>
<dbReference type="InterPro" id="IPR005064">
    <property type="entry name" value="BUG"/>
</dbReference>
<gene>
    <name evidence="4" type="ORF">SAMN06265795_11096</name>
</gene>
<dbReference type="AlphaFoldDB" id="A0A239IS32"/>
<dbReference type="Gene3D" id="3.40.190.10">
    <property type="entry name" value="Periplasmic binding protein-like II"/>
    <property type="match status" value="1"/>
</dbReference>
<reference evidence="4 5" key="1">
    <citation type="submission" date="2017-06" db="EMBL/GenBank/DDBJ databases">
        <authorList>
            <person name="Kim H.J."/>
            <person name="Triplett B.A."/>
        </authorList>
    </citation>
    <scope>NUCLEOTIDE SEQUENCE [LARGE SCALE GENOMIC DNA]</scope>
    <source>
        <strain evidence="4 5">U15</strain>
    </source>
</reference>
<dbReference type="Gene3D" id="3.40.190.150">
    <property type="entry name" value="Bordetella uptake gene, domain 1"/>
    <property type="match status" value="1"/>
</dbReference>
<name>A0A239IS32_9BURK</name>
<dbReference type="InterPro" id="IPR042100">
    <property type="entry name" value="Bug_dom1"/>
</dbReference>
<proteinExistence type="inferred from homology"/>
<comment type="similarity">
    <text evidence="1">Belongs to the UPF0065 (bug) family.</text>
</comment>
<keyword evidence="4" id="KW-0675">Receptor</keyword>
<evidence type="ECO:0000256" key="2">
    <source>
        <dbReference type="SAM" id="MobiDB-lite"/>
    </source>
</evidence>
<dbReference type="Proteomes" id="UP000198284">
    <property type="component" value="Unassembled WGS sequence"/>
</dbReference>
<dbReference type="RefSeq" id="WP_089400160.1">
    <property type="nucleotide sequence ID" value="NZ_FZOT01000010.1"/>
</dbReference>
<dbReference type="CDD" id="cd07012">
    <property type="entry name" value="PBP2_Bug_TTT"/>
    <property type="match status" value="1"/>
</dbReference>
<dbReference type="OrthoDB" id="8838393at2"/>
<evidence type="ECO:0000313" key="5">
    <source>
        <dbReference type="Proteomes" id="UP000198284"/>
    </source>
</evidence>
<evidence type="ECO:0000256" key="3">
    <source>
        <dbReference type="SAM" id="SignalP"/>
    </source>
</evidence>
<protein>
    <submittedName>
        <fullName evidence="4">Tripartite-type tricarboxylate transporter, receptor component TctC</fullName>
    </submittedName>
</protein>
<feature type="signal peptide" evidence="3">
    <location>
        <begin position="1"/>
        <end position="38"/>
    </location>
</feature>
<dbReference type="PIRSF" id="PIRSF017082">
    <property type="entry name" value="YflP"/>
    <property type="match status" value="1"/>
</dbReference>
<accession>A0A239IS32</accession>
<keyword evidence="5" id="KW-1185">Reference proteome</keyword>
<organism evidence="4 5">
    <name type="scientific">Noviherbaspirillum humi</name>
    <dbReference type="NCBI Taxonomy" id="1688639"/>
    <lineage>
        <taxon>Bacteria</taxon>
        <taxon>Pseudomonadati</taxon>
        <taxon>Pseudomonadota</taxon>
        <taxon>Betaproteobacteria</taxon>
        <taxon>Burkholderiales</taxon>
        <taxon>Oxalobacteraceae</taxon>
        <taxon>Noviherbaspirillum</taxon>
    </lineage>
</organism>
<feature type="region of interest" description="Disordered" evidence="2">
    <location>
        <begin position="232"/>
        <end position="252"/>
    </location>
</feature>
<feature type="chain" id="PRO_5013031807" evidence="3">
    <location>
        <begin position="39"/>
        <end position="339"/>
    </location>
</feature>
<dbReference type="PANTHER" id="PTHR42928">
    <property type="entry name" value="TRICARBOXYLATE-BINDING PROTEIN"/>
    <property type="match status" value="1"/>
</dbReference>
<sequence>MPTVEHRTIPDAPALAGRRRAMLAVAALAAALPLAAGAQTAWPAKSIRIIVPQPPGGGFDNTARLLADKLGPLLGQPVIVENKPGSGTLVGTDYAAKAAPDGYTLLLGALSNIALNPGMYAKLSYDPLHDFTPIGLAVAYSYTLVARSDLPQKSLRELIQYSKANPGKISYASGGNGSGQHVAAAATAHLAGVNWLHIPYKGAQAAYQDVLAGRVDLFFDITPTARTQIEGGRAKPLAVSSRERQPSLPDVPSVAETGVANLDMESWFGLFAPAGVPAPVVQRLQAEFAKVMAMPDVIERWKASGGRPLQLTPAETTALIRRDTERWTALLREMKLKAD</sequence>
<dbReference type="EMBL" id="FZOT01000010">
    <property type="protein sequence ID" value="SNS96450.1"/>
    <property type="molecule type" value="Genomic_DNA"/>
</dbReference>
<dbReference type="PANTHER" id="PTHR42928:SF5">
    <property type="entry name" value="BLR1237 PROTEIN"/>
    <property type="match status" value="1"/>
</dbReference>